<dbReference type="VEuPathDB" id="FungiDB:H310_10269"/>
<dbReference type="STRING" id="157072.A0A024TRD5"/>
<dbReference type="EMBL" id="KI913976">
    <property type="protein sequence ID" value="ETV96559.1"/>
    <property type="molecule type" value="Genomic_DNA"/>
</dbReference>
<organism evidence="1">
    <name type="scientific">Aphanomyces invadans</name>
    <dbReference type="NCBI Taxonomy" id="157072"/>
    <lineage>
        <taxon>Eukaryota</taxon>
        <taxon>Sar</taxon>
        <taxon>Stramenopiles</taxon>
        <taxon>Oomycota</taxon>
        <taxon>Saprolegniomycetes</taxon>
        <taxon>Saprolegniales</taxon>
        <taxon>Verrucalvaceae</taxon>
        <taxon>Aphanomyces</taxon>
    </lineage>
</organism>
<evidence type="ECO:0000313" key="1">
    <source>
        <dbReference type="EMBL" id="ETV96559.1"/>
    </source>
</evidence>
<dbReference type="Pfam" id="PF08757">
    <property type="entry name" value="CotH"/>
    <property type="match status" value="2"/>
</dbReference>
<dbReference type="AlphaFoldDB" id="A0A024TRD5"/>
<accession>A0A024TRD5</accession>
<gene>
    <name evidence="1" type="ORF">H310_10269</name>
</gene>
<protein>
    <submittedName>
        <fullName evidence="1">Uncharacterized protein</fullName>
    </submittedName>
</protein>
<name>A0A024TRD5_9STRA</name>
<dbReference type="InterPro" id="IPR014867">
    <property type="entry name" value="Spore_coat_CotH_CotH2/3/7"/>
</dbReference>
<dbReference type="GeneID" id="20087319"/>
<dbReference type="RefSeq" id="XP_008874822.1">
    <property type="nucleotide sequence ID" value="XM_008876600.1"/>
</dbReference>
<sequence length="642" mass="70695">MAAPVHALPALTMPLANNATLVPPSVDPQCYLMPIVVLHPSAPLPTLDCIQPPLPSEDCIKASVSATLRVLRHPTDEWTCLHDTAPATTVANISSLRVQYRGDSSLRFTKHQHLLKFDAPTPLLSMPADTDWSLHGPFIDGSLMRNHLAHWLYRNTGRYSPRSQHVALYIVNSKGVPAYAGYYLLLETIGYGPNRVGLAPNLAASEDHSGGWAWQFNPLKYGTYSPNVVFDMYQGKFGMGARPLLMYPSGSSLSQRMRDDFVNVSVGFLPLYYRYLWHNMTAPLTLKHHIDVGSHVDYFLHTEWSLNQDAYSKSAYFFKDRQSPVEAGPVWDLNLAYGLGSHAHANVWLYLAQPAWMRLVCNFEFANLAIARWKALRTSVWSDASVVTFVQATAAPLQRNLEKCKDWTSNKPSCASVSGSNQGTFADQVSHLQAILVERAHWMDDHIEGLFQKLDGSVCGSVGDLPAFNCAEDGDDGGCLTAPAKYYSKVLFPPIRPPRRLETPRESVVLKQSSSAYDMPSIDPCWLSMGTSLTAGYITLTCSGHGYCPMGPNATCVCNNHATSFDCKGGNERPVVVSTRTWAITRWDAALLSVCGVLALVAGLSVWRHHRRSRQGEPLLRRGGGPHYGASKPAVVAEAVVL</sequence>
<dbReference type="OrthoDB" id="540213at2759"/>
<reference evidence="1" key="1">
    <citation type="submission" date="2013-12" db="EMBL/GenBank/DDBJ databases">
        <title>The Genome Sequence of Aphanomyces invadans NJM9701.</title>
        <authorList>
            <consortium name="The Broad Institute Genomics Platform"/>
            <person name="Russ C."/>
            <person name="Tyler B."/>
            <person name="van West P."/>
            <person name="Dieguez-Uribeondo J."/>
            <person name="Young S.K."/>
            <person name="Zeng Q."/>
            <person name="Gargeya S."/>
            <person name="Fitzgerald M."/>
            <person name="Abouelleil A."/>
            <person name="Alvarado L."/>
            <person name="Chapman S.B."/>
            <person name="Gainer-Dewar J."/>
            <person name="Goldberg J."/>
            <person name="Griggs A."/>
            <person name="Gujja S."/>
            <person name="Hansen M."/>
            <person name="Howarth C."/>
            <person name="Imamovic A."/>
            <person name="Ireland A."/>
            <person name="Larimer J."/>
            <person name="McCowan C."/>
            <person name="Murphy C."/>
            <person name="Pearson M."/>
            <person name="Poon T.W."/>
            <person name="Priest M."/>
            <person name="Roberts A."/>
            <person name="Saif S."/>
            <person name="Shea T."/>
            <person name="Sykes S."/>
            <person name="Wortman J."/>
            <person name="Nusbaum C."/>
            <person name="Birren B."/>
        </authorList>
    </citation>
    <scope>NUCLEOTIDE SEQUENCE [LARGE SCALE GENOMIC DNA]</scope>
    <source>
        <strain evidence="1">NJM9701</strain>
    </source>
</reference>
<dbReference type="eggNOG" id="ENOG502QVKV">
    <property type="taxonomic scope" value="Eukaryota"/>
</dbReference>
<proteinExistence type="predicted"/>